<dbReference type="EC" id="3.1.3.12" evidence="4"/>
<dbReference type="EMBL" id="JAHWZX010000004">
    <property type="protein sequence ID" value="MBW4330539.1"/>
    <property type="molecule type" value="Genomic_DNA"/>
</dbReference>
<evidence type="ECO:0000256" key="4">
    <source>
        <dbReference type="RuleBase" id="RU361117"/>
    </source>
</evidence>
<dbReference type="Pfam" id="PF02358">
    <property type="entry name" value="Trehalose_PPase"/>
    <property type="match status" value="1"/>
</dbReference>
<evidence type="ECO:0000313" key="5">
    <source>
        <dbReference type="EMBL" id="MBW4330539.1"/>
    </source>
</evidence>
<comment type="similarity">
    <text evidence="2 4">Belongs to the trehalose phosphatase family.</text>
</comment>
<keyword evidence="4" id="KW-0460">Magnesium</keyword>
<dbReference type="InterPro" id="IPR006379">
    <property type="entry name" value="HAD-SF_hydro_IIB"/>
</dbReference>
<comment type="catalytic activity">
    <reaction evidence="4">
        <text>alpha,alpha-trehalose 6-phosphate + H2O = alpha,alpha-trehalose + phosphate</text>
        <dbReference type="Rhea" id="RHEA:23420"/>
        <dbReference type="ChEBI" id="CHEBI:15377"/>
        <dbReference type="ChEBI" id="CHEBI:16551"/>
        <dbReference type="ChEBI" id="CHEBI:43474"/>
        <dbReference type="ChEBI" id="CHEBI:58429"/>
        <dbReference type="EC" id="3.1.3.12"/>
    </reaction>
</comment>
<dbReference type="InterPro" id="IPR003337">
    <property type="entry name" value="Trehalose_PPase"/>
</dbReference>
<protein>
    <recommendedName>
        <fullName evidence="4">Trehalose 6-phosphate phosphatase</fullName>
        <ecNumber evidence="4">3.1.3.12</ecNumber>
    </recommendedName>
</protein>
<comment type="pathway">
    <text evidence="1 4">Glycan biosynthesis; trehalose biosynthesis.</text>
</comment>
<evidence type="ECO:0000256" key="2">
    <source>
        <dbReference type="ARBA" id="ARBA00008770"/>
    </source>
</evidence>
<dbReference type="GO" id="GO:0004805">
    <property type="term" value="F:trehalose-phosphatase activity"/>
    <property type="evidence" value="ECO:0007669"/>
    <property type="project" value="UniProtKB-EC"/>
</dbReference>
<keyword evidence="6" id="KW-1185">Reference proteome</keyword>
<comment type="caution">
    <text evidence="5">The sequence shown here is derived from an EMBL/GenBank/DDBJ whole genome shotgun (WGS) entry which is preliminary data.</text>
</comment>
<gene>
    <name evidence="5" type="primary">otsB</name>
    <name evidence="5" type="ORF">KY084_06575</name>
</gene>
<reference evidence="5 6" key="1">
    <citation type="submission" date="2021-07" db="EMBL/GenBank/DDBJ databases">
        <title>Stakelama flava sp. nov., a novel endophytic bacterium isolated from branch of Kandelia candel.</title>
        <authorList>
            <person name="Tuo L."/>
        </authorList>
    </citation>
    <scope>NUCLEOTIDE SEQUENCE [LARGE SCALE GENOMIC DNA]</scope>
    <source>
        <strain evidence="5 6">CBK3Z-3</strain>
    </source>
</reference>
<name>A0ABS6XK09_9SPHN</name>
<organism evidence="5 6">
    <name type="scientific">Stakelama flava</name>
    <dbReference type="NCBI Taxonomy" id="2860338"/>
    <lineage>
        <taxon>Bacteria</taxon>
        <taxon>Pseudomonadati</taxon>
        <taxon>Pseudomonadota</taxon>
        <taxon>Alphaproteobacteria</taxon>
        <taxon>Sphingomonadales</taxon>
        <taxon>Sphingomonadaceae</taxon>
        <taxon>Stakelama</taxon>
    </lineage>
</organism>
<comment type="function">
    <text evidence="4">Removes the phosphate from trehalose 6-phosphate to produce free trehalose.</text>
</comment>
<evidence type="ECO:0000313" key="6">
    <source>
        <dbReference type="Proteomes" id="UP001197214"/>
    </source>
</evidence>
<evidence type="ECO:0000256" key="3">
    <source>
        <dbReference type="ARBA" id="ARBA00022801"/>
    </source>
</evidence>
<comment type="cofactor">
    <cofactor evidence="4">
        <name>Mg(2+)</name>
        <dbReference type="ChEBI" id="CHEBI:18420"/>
    </cofactor>
</comment>
<proteinExistence type="inferred from homology"/>
<evidence type="ECO:0000256" key="1">
    <source>
        <dbReference type="ARBA" id="ARBA00005199"/>
    </source>
</evidence>
<dbReference type="InterPro" id="IPR044651">
    <property type="entry name" value="OTSB-like"/>
</dbReference>
<keyword evidence="4" id="KW-0479">Metal-binding</keyword>
<dbReference type="NCBIfam" id="TIGR00685">
    <property type="entry name" value="T6PP"/>
    <property type="match status" value="1"/>
</dbReference>
<sequence length="260" mass="27579">MNHAASDAPNQAASAGLQPPPDGLLRGASLFLDFDGTLVEIASRPDGVAVDQRLRALILRLGERLDGRMAVVSGRPADTIAEYLGTGFAISGSHGLEMRWADGRRDAPDRPDGLVEAVARLRRFADEHAGMLVEEKPYGVGLHFREAEGDRAEAAAREISERLAGETGMQLQAGKKVFELRAAGADKGEAIAAFMASAPFAGHTPLFLGDDKTDEHGFAVVRDQGGAGVLVGEPRETAARYRLDGVNETLAWLEIAAEAV</sequence>
<dbReference type="PANTHER" id="PTHR43768:SF3">
    <property type="entry name" value="TREHALOSE 6-PHOSPHATE PHOSPHATASE"/>
    <property type="match status" value="1"/>
</dbReference>
<dbReference type="NCBIfam" id="TIGR01484">
    <property type="entry name" value="HAD-SF-IIB"/>
    <property type="match status" value="1"/>
</dbReference>
<keyword evidence="3 4" id="KW-0378">Hydrolase</keyword>
<dbReference type="CDD" id="cd01627">
    <property type="entry name" value="HAD_TPP"/>
    <property type="match status" value="1"/>
</dbReference>
<dbReference type="PANTHER" id="PTHR43768">
    <property type="entry name" value="TREHALOSE 6-PHOSPHATE PHOSPHATASE"/>
    <property type="match status" value="1"/>
</dbReference>
<accession>A0ABS6XK09</accession>
<dbReference type="Proteomes" id="UP001197214">
    <property type="component" value="Unassembled WGS sequence"/>
</dbReference>